<keyword evidence="3 6" id="KW-0812">Transmembrane</keyword>
<evidence type="ECO:0000256" key="2">
    <source>
        <dbReference type="ARBA" id="ARBA00009142"/>
    </source>
</evidence>
<evidence type="ECO:0000313" key="8">
    <source>
        <dbReference type="EMBL" id="RGE68976.1"/>
    </source>
</evidence>
<keyword evidence="4 6" id="KW-1133">Transmembrane helix</keyword>
<dbReference type="Proteomes" id="UP000260828">
    <property type="component" value="Unassembled WGS sequence"/>
</dbReference>
<evidence type="ECO:0000313" key="10">
    <source>
        <dbReference type="Proteomes" id="UP000260828"/>
    </source>
</evidence>
<proteinExistence type="inferred from homology"/>
<accession>A0A174SKW7</accession>
<evidence type="ECO:0000256" key="5">
    <source>
        <dbReference type="ARBA" id="ARBA00023136"/>
    </source>
</evidence>
<dbReference type="Proteomes" id="UP000095765">
    <property type="component" value="Unassembled WGS sequence"/>
</dbReference>
<comment type="subcellular location">
    <subcellularLocation>
        <location evidence="6">Cell membrane</location>
        <topology evidence="6">Multi-pass membrane protein</topology>
    </subcellularLocation>
    <subcellularLocation>
        <location evidence="1">Membrane</location>
        <topology evidence="1">Multi-pass membrane protein</topology>
    </subcellularLocation>
</comment>
<dbReference type="GO" id="GO:0005886">
    <property type="term" value="C:plasma membrane"/>
    <property type="evidence" value="ECO:0007669"/>
    <property type="project" value="UniProtKB-SubCell"/>
</dbReference>
<feature type="transmembrane region" description="Helical" evidence="6">
    <location>
        <begin position="45"/>
        <end position="62"/>
    </location>
</feature>
<comment type="similarity">
    <text evidence="2 6">Belongs to the 4-toluene sulfonate uptake permease (TSUP) (TC 2.A.102) family.</text>
</comment>
<sequence length="116" mass="12362">MKKLKFIVTGAAAGLLNGLFGAGGGMVVVPMLQRDGLSAQRAHATSIAVILPLSIASSLLYLTRGYIDLAAAARFIPFGLFGAWLGTLLLPRIKTVWLHRIFGAIVLYSAVRLLLQ</sequence>
<evidence type="ECO:0000313" key="7">
    <source>
        <dbReference type="EMBL" id="CUP95219.1"/>
    </source>
</evidence>
<name>A0A174SKW7_9FIRM</name>
<gene>
    <name evidence="8" type="ORF">DXC40_06725</name>
    <name evidence="7" type="ORF">ERS852551_02525</name>
</gene>
<keyword evidence="6" id="KW-1003">Cell membrane</keyword>
<evidence type="ECO:0000256" key="6">
    <source>
        <dbReference type="RuleBase" id="RU363041"/>
    </source>
</evidence>
<evidence type="ECO:0000313" key="9">
    <source>
        <dbReference type="Proteomes" id="UP000095765"/>
    </source>
</evidence>
<dbReference type="EMBL" id="CZBE01000018">
    <property type="protein sequence ID" value="CUP95219.1"/>
    <property type="molecule type" value="Genomic_DNA"/>
</dbReference>
<dbReference type="InterPro" id="IPR051598">
    <property type="entry name" value="TSUP/Inactive_protease-like"/>
</dbReference>
<evidence type="ECO:0000256" key="3">
    <source>
        <dbReference type="ARBA" id="ARBA00022692"/>
    </source>
</evidence>
<organism evidence="7 9">
    <name type="scientific">Anaerotruncus colihominis</name>
    <dbReference type="NCBI Taxonomy" id="169435"/>
    <lineage>
        <taxon>Bacteria</taxon>
        <taxon>Bacillati</taxon>
        <taxon>Bacillota</taxon>
        <taxon>Clostridia</taxon>
        <taxon>Eubacteriales</taxon>
        <taxon>Oscillospiraceae</taxon>
        <taxon>Anaerotruncus</taxon>
    </lineage>
</organism>
<dbReference type="AlphaFoldDB" id="A0A174SKW7"/>
<dbReference type="EMBL" id="QVME01000002">
    <property type="protein sequence ID" value="RGE68976.1"/>
    <property type="molecule type" value="Genomic_DNA"/>
</dbReference>
<feature type="transmembrane region" description="Helical" evidence="6">
    <location>
        <begin position="96"/>
        <end position="115"/>
    </location>
</feature>
<evidence type="ECO:0000256" key="1">
    <source>
        <dbReference type="ARBA" id="ARBA00004141"/>
    </source>
</evidence>
<dbReference type="PANTHER" id="PTHR43701:SF2">
    <property type="entry name" value="MEMBRANE TRANSPORTER PROTEIN YJNA-RELATED"/>
    <property type="match status" value="1"/>
</dbReference>
<dbReference type="PANTHER" id="PTHR43701">
    <property type="entry name" value="MEMBRANE TRANSPORTER PROTEIN MJ0441-RELATED"/>
    <property type="match status" value="1"/>
</dbReference>
<dbReference type="Pfam" id="PF01925">
    <property type="entry name" value="TauE"/>
    <property type="match status" value="1"/>
</dbReference>
<reference evidence="8 10" key="2">
    <citation type="submission" date="2018-08" db="EMBL/GenBank/DDBJ databases">
        <title>A genome reference for cultivated species of the human gut microbiota.</title>
        <authorList>
            <person name="Zou Y."/>
            <person name="Xue W."/>
            <person name="Luo G."/>
        </authorList>
    </citation>
    <scope>NUCLEOTIDE SEQUENCE [LARGE SCALE GENOMIC DNA]</scope>
    <source>
        <strain evidence="8 10">TF05-12AC</strain>
    </source>
</reference>
<feature type="transmembrane region" description="Helical" evidence="6">
    <location>
        <begin position="69"/>
        <end position="90"/>
    </location>
</feature>
<dbReference type="InterPro" id="IPR002781">
    <property type="entry name" value="TM_pro_TauE-like"/>
</dbReference>
<evidence type="ECO:0000256" key="4">
    <source>
        <dbReference type="ARBA" id="ARBA00022989"/>
    </source>
</evidence>
<protein>
    <recommendedName>
        <fullName evidence="6">Probable membrane transporter protein</fullName>
    </recommendedName>
</protein>
<reference evidence="7 9" key="1">
    <citation type="submission" date="2015-09" db="EMBL/GenBank/DDBJ databases">
        <authorList>
            <consortium name="Pathogen Informatics"/>
        </authorList>
    </citation>
    <scope>NUCLEOTIDE SEQUENCE [LARGE SCALE GENOMIC DNA]</scope>
    <source>
        <strain evidence="7 9">2789STDY5834939</strain>
    </source>
</reference>
<keyword evidence="5 6" id="KW-0472">Membrane</keyword>
<dbReference type="OrthoDB" id="1863946at2"/>